<evidence type="ECO:0000313" key="2">
    <source>
        <dbReference type="Proteomes" id="UP001141806"/>
    </source>
</evidence>
<gene>
    <name evidence="1" type="ORF">NE237_015515</name>
</gene>
<evidence type="ECO:0000313" key="1">
    <source>
        <dbReference type="EMBL" id="KAJ4968814.1"/>
    </source>
</evidence>
<accession>A0A9Q0KED4</accession>
<organism evidence="1 2">
    <name type="scientific">Protea cynaroides</name>
    <dbReference type="NCBI Taxonomy" id="273540"/>
    <lineage>
        <taxon>Eukaryota</taxon>
        <taxon>Viridiplantae</taxon>
        <taxon>Streptophyta</taxon>
        <taxon>Embryophyta</taxon>
        <taxon>Tracheophyta</taxon>
        <taxon>Spermatophyta</taxon>
        <taxon>Magnoliopsida</taxon>
        <taxon>Proteales</taxon>
        <taxon>Proteaceae</taxon>
        <taxon>Protea</taxon>
    </lineage>
</organism>
<keyword evidence="2" id="KW-1185">Reference proteome</keyword>
<dbReference type="EMBL" id="JAMYWD010000006">
    <property type="protein sequence ID" value="KAJ4968814.1"/>
    <property type="molecule type" value="Genomic_DNA"/>
</dbReference>
<comment type="caution">
    <text evidence="1">The sequence shown here is derived from an EMBL/GenBank/DDBJ whole genome shotgun (WGS) entry which is preliminary data.</text>
</comment>
<reference evidence="1" key="1">
    <citation type="journal article" date="2023" name="Plant J.">
        <title>The genome of the king protea, Protea cynaroides.</title>
        <authorList>
            <person name="Chang J."/>
            <person name="Duong T.A."/>
            <person name="Schoeman C."/>
            <person name="Ma X."/>
            <person name="Roodt D."/>
            <person name="Barker N."/>
            <person name="Li Z."/>
            <person name="Van de Peer Y."/>
            <person name="Mizrachi E."/>
        </authorList>
    </citation>
    <scope>NUCLEOTIDE SEQUENCE</scope>
    <source>
        <tissue evidence="1">Young leaves</tissue>
    </source>
</reference>
<protein>
    <submittedName>
        <fullName evidence="1">Uncharacterized protein</fullName>
    </submittedName>
</protein>
<name>A0A9Q0KED4_9MAGN</name>
<proteinExistence type="predicted"/>
<dbReference type="AlphaFoldDB" id="A0A9Q0KED4"/>
<sequence length="151" mass="15988">MVGTQTAIVLPLYAIIDNGHETFGYVFEMDTGPSPVWANTKLALKSGLMSLNSINAPTNSSHRLQETLLTSAQSGALLEDHSEGSAKVAGTSFCLQIVNEMRKKCSFSTIIKPNAQSQIKGTKAYAVRAKPVVVSMGSGAVLCCLLFASCC</sequence>
<dbReference type="Proteomes" id="UP001141806">
    <property type="component" value="Unassembled WGS sequence"/>
</dbReference>